<name>A0AAV8HYG9_9POAL</name>
<proteinExistence type="predicted"/>
<reference evidence="9" key="1">
    <citation type="submission" date="2022-08" db="EMBL/GenBank/DDBJ databases">
        <authorList>
            <person name="Marques A."/>
        </authorList>
    </citation>
    <scope>NUCLEOTIDE SEQUENCE</scope>
    <source>
        <strain evidence="9">RhyPub2mFocal</strain>
        <tissue evidence="9">Leaves</tissue>
    </source>
</reference>
<keyword evidence="3 6" id="KW-0812">Transmembrane</keyword>
<evidence type="ECO:0000259" key="7">
    <source>
        <dbReference type="Pfam" id="PF01061"/>
    </source>
</evidence>
<keyword evidence="4 6" id="KW-1133">Transmembrane helix</keyword>
<dbReference type="InterPro" id="IPR013525">
    <property type="entry name" value="ABC2_TM"/>
</dbReference>
<feature type="transmembrane region" description="Helical" evidence="6">
    <location>
        <begin position="335"/>
        <end position="353"/>
    </location>
</feature>
<keyword evidence="2" id="KW-0813">Transport</keyword>
<evidence type="ECO:0000256" key="6">
    <source>
        <dbReference type="SAM" id="Phobius"/>
    </source>
</evidence>
<gene>
    <name evidence="9" type="ORF">LUZ62_033948</name>
</gene>
<evidence type="ECO:0000256" key="3">
    <source>
        <dbReference type="ARBA" id="ARBA00022692"/>
    </source>
</evidence>
<evidence type="ECO:0000256" key="4">
    <source>
        <dbReference type="ARBA" id="ARBA00022989"/>
    </source>
</evidence>
<dbReference type="InterPro" id="IPR027417">
    <property type="entry name" value="P-loop_NTPase"/>
</dbReference>
<feature type="transmembrane region" description="Helical" evidence="6">
    <location>
        <begin position="393"/>
        <end position="412"/>
    </location>
</feature>
<feature type="domain" description="ABC-2 type transporter transmembrane" evidence="7">
    <location>
        <begin position="201"/>
        <end position="415"/>
    </location>
</feature>
<dbReference type="Proteomes" id="UP001140206">
    <property type="component" value="Chromosome 1"/>
</dbReference>
<keyword evidence="5 6" id="KW-0472">Membrane</keyword>
<dbReference type="EMBL" id="JAMFTS010000001">
    <property type="protein sequence ID" value="KAJ4821382.1"/>
    <property type="molecule type" value="Genomic_DNA"/>
</dbReference>
<accession>A0AAV8HYG9</accession>
<dbReference type="InterPro" id="IPR043926">
    <property type="entry name" value="ABCG_dom"/>
</dbReference>
<evidence type="ECO:0000313" key="9">
    <source>
        <dbReference type="EMBL" id="KAJ4821382.1"/>
    </source>
</evidence>
<feature type="transmembrane region" description="Helical" evidence="6">
    <location>
        <begin position="442"/>
        <end position="463"/>
    </location>
</feature>
<comment type="subcellular location">
    <subcellularLocation>
        <location evidence="1">Membrane</location>
        <topology evidence="1">Multi-pass membrane protein</topology>
    </subcellularLocation>
</comment>
<sequence>MFVEEVMELVELNPLRDSIVGLPGVNGLSTEQRKRLTIAVELVANPSIIFMDEPTSGLDARAAAIVMRTVRNTVNTGRTVVCTIHQPSIDIFEAFDELFLLKRGGEEIYAGPLGHNSSELIEYFEAVPGVPKIKDGYNPATWMLEVTTGAQEEALGVDFSQLYKNSDLYKRNKTLIRDLSVPPPESSDLYFPTQYSQPFFTQCIACLWKQNLSYWRNPSYTAVRFFFTLICGLLLGSIFWQLGRKTKTQVDLLNSMGSMYIATLFLGIQNTTTVMPVVSVERTVFYRERAAGMYAALPYAFGQTVIELPYVLAQALAYGVAVYAMIGFEWTVAKFLWCLYFSYLTFLYFTFYGMMCVGVTPNYQVASIISSAFFGLWNLFSGFLIARPQIPGWWIWYYWLSPMAWTLYGLVVSQYGDITSQMDDGVIVKDYVNSYFGFKHDFLPVVAVVTLGFTVLFAFLFGFSIQKLNFQKR</sequence>
<organism evidence="9 10">
    <name type="scientific">Rhynchospora pubera</name>
    <dbReference type="NCBI Taxonomy" id="906938"/>
    <lineage>
        <taxon>Eukaryota</taxon>
        <taxon>Viridiplantae</taxon>
        <taxon>Streptophyta</taxon>
        <taxon>Embryophyta</taxon>
        <taxon>Tracheophyta</taxon>
        <taxon>Spermatophyta</taxon>
        <taxon>Magnoliopsida</taxon>
        <taxon>Liliopsida</taxon>
        <taxon>Poales</taxon>
        <taxon>Cyperaceae</taxon>
        <taxon>Cyperoideae</taxon>
        <taxon>Rhynchosporeae</taxon>
        <taxon>Rhynchospora</taxon>
    </lineage>
</organism>
<dbReference type="GO" id="GO:0140359">
    <property type="term" value="F:ABC-type transporter activity"/>
    <property type="evidence" value="ECO:0007669"/>
    <property type="project" value="InterPro"/>
</dbReference>
<dbReference type="Pfam" id="PF19055">
    <property type="entry name" value="ABC2_membrane_7"/>
    <property type="match status" value="1"/>
</dbReference>
<evidence type="ECO:0000313" key="10">
    <source>
        <dbReference type="Proteomes" id="UP001140206"/>
    </source>
</evidence>
<protein>
    <submittedName>
        <fullName evidence="9">Pleiotropic drug resistance 13</fullName>
    </submittedName>
</protein>
<dbReference type="Gene3D" id="3.40.50.300">
    <property type="entry name" value="P-loop containing nucleotide triphosphate hydrolases"/>
    <property type="match status" value="1"/>
</dbReference>
<feature type="transmembrane region" description="Helical" evidence="6">
    <location>
        <begin position="365"/>
        <end position="386"/>
    </location>
</feature>
<dbReference type="AlphaFoldDB" id="A0AAV8HYG9"/>
<dbReference type="SUPFAM" id="SSF52540">
    <property type="entry name" value="P-loop containing nucleoside triphosphate hydrolases"/>
    <property type="match status" value="1"/>
</dbReference>
<evidence type="ECO:0000256" key="5">
    <source>
        <dbReference type="ARBA" id="ARBA00023136"/>
    </source>
</evidence>
<dbReference type="FunFam" id="3.40.50.300:FF:002615">
    <property type="entry name" value="ABC transporter"/>
    <property type="match status" value="1"/>
</dbReference>
<feature type="domain" description="ABC transporter family G" evidence="8">
    <location>
        <begin position="85"/>
        <end position="153"/>
    </location>
</feature>
<evidence type="ECO:0000259" key="8">
    <source>
        <dbReference type="Pfam" id="PF19055"/>
    </source>
</evidence>
<feature type="transmembrane region" description="Helical" evidence="6">
    <location>
        <begin position="252"/>
        <end position="269"/>
    </location>
</feature>
<feature type="transmembrane region" description="Helical" evidence="6">
    <location>
        <begin position="308"/>
        <end position="328"/>
    </location>
</feature>
<keyword evidence="10" id="KW-1185">Reference proteome</keyword>
<comment type="caution">
    <text evidence="9">The sequence shown here is derived from an EMBL/GenBank/DDBJ whole genome shotgun (WGS) entry which is preliminary data.</text>
</comment>
<dbReference type="Pfam" id="PF01061">
    <property type="entry name" value="ABC2_membrane"/>
    <property type="match status" value="1"/>
</dbReference>
<dbReference type="GO" id="GO:0005886">
    <property type="term" value="C:plasma membrane"/>
    <property type="evidence" value="ECO:0007669"/>
    <property type="project" value="UniProtKB-ARBA"/>
</dbReference>
<feature type="transmembrane region" description="Helical" evidence="6">
    <location>
        <begin position="222"/>
        <end position="240"/>
    </location>
</feature>
<evidence type="ECO:0000256" key="2">
    <source>
        <dbReference type="ARBA" id="ARBA00022448"/>
    </source>
</evidence>
<dbReference type="PANTHER" id="PTHR19241">
    <property type="entry name" value="ATP-BINDING CASSETTE TRANSPORTER"/>
    <property type="match status" value="1"/>
</dbReference>
<evidence type="ECO:0000256" key="1">
    <source>
        <dbReference type="ARBA" id="ARBA00004141"/>
    </source>
</evidence>